<reference evidence="5 6" key="1">
    <citation type="submission" date="2015-07" db="EMBL/GenBank/DDBJ databases">
        <authorList>
            <person name="Noorani M."/>
        </authorList>
    </citation>
    <scope>NUCLEOTIDE SEQUENCE [LARGE SCALE GENOMIC DNA]</scope>
    <source>
        <strain evidence="5 6">CECT 5088</strain>
    </source>
</reference>
<gene>
    <name evidence="5" type="primary">merR1</name>
    <name evidence="5" type="ORF">JAN5088_03275</name>
</gene>
<dbReference type="SMART" id="SM00422">
    <property type="entry name" value="HTH_MERR"/>
    <property type="match status" value="1"/>
</dbReference>
<feature type="domain" description="HTH merR-type" evidence="4">
    <location>
        <begin position="19"/>
        <end position="82"/>
    </location>
</feature>
<dbReference type="PANTHER" id="PTHR30204:SF92">
    <property type="entry name" value="HTH-TYPE TRANSCRIPTIONAL REGULATOR ZNTR"/>
    <property type="match status" value="1"/>
</dbReference>
<evidence type="ECO:0000256" key="1">
    <source>
        <dbReference type="ARBA" id="ARBA00023015"/>
    </source>
</evidence>
<dbReference type="OrthoDB" id="9802944at2"/>
<dbReference type="GO" id="GO:0003700">
    <property type="term" value="F:DNA-binding transcription factor activity"/>
    <property type="evidence" value="ECO:0007669"/>
    <property type="project" value="InterPro"/>
</dbReference>
<dbReference type="PANTHER" id="PTHR30204">
    <property type="entry name" value="REDOX-CYCLING DRUG-SENSING TRANSCRIPTIONAL ACTIVATOR SOXR"/>
    <property type="match status" value="1"/>
</dbReference>
<dbReference type="Gene3D" id="1.10.1660.10">
    <property type="match status" value="1"/>
</dbReference>
<sequence>MRDTAASPSPGRPLTRKGLADRAGCGIETVRYYEDAGLMPEPDRGPNGYRLYGEEDVRRLGFIGRARRLGLTIEEVRGLLSLVDGERITCAEVRETTLRHLESVRARIAELRRLERTLADVSARCSGEQVPDCAVIDALMDG</sequence>
<dbReference type="EMBL" id="CXPG01000022">
    <property type="protein sequence ID" value="CTQ34479.1"/>
    <property type="molecule type" value="Genomic_DNA"/>
</dbReference>
<dbReference type="Pfam" id="PF00376">
    <property type="entry name" value="MerR"/>
    <property type="match status" value="1"/>
</dbReference>
<evidence type="ECO:0000259" key="4">
    <source>
        <dbReference type="PROSITE" id="PS50937"/>
    </source>
</evidence>
<dbReference type="InterPro" id="IPR000551">
    <property type="entry name" value="MerR-type_HTH_dom"/>
</dbReference>
<dbReference type="PROSITE" id="PS50937">
    <property type="entry name" value="HTH_MERR_2"/>
    <property type="match status" value="1"/>
</dbReference>
<dbReference type="CDD" id="cd04785">
    <property type="entry name" value="HTH_CadR-PbrR-like"/>
    <property type="match status" value="1"/>
</dbReference>
<evidence type="ECO:0000313" key="5">
    <source>
        <dbReference type="EMBL" id="CTQ34479.1"/>
    </source>
</evidence>
<dbReference type="InterPro" id="IPR047057">
    <property type="entry name" value="MerR_fam"/>
</dbReference>
<dbReference type="Proteomes" id="UP000048908">
    <property type="component" value="Unassembled WGS sequence"/>
</dbReference>
<proteinExistence type="predicted"/>
<dbReference type="InterPro" id="IPR015358">
    <property type="entry name" value="Tscrpt_reg_MerR_DNA-bd"/>
</dbReference>
<organism evidence="5 6">
    <name type="scientific">Jannaschia rubra</name>
    <dbReference type="NCBI Taxonomy" id="282197"/>
    <lineage>
        <taxon>Bacteria</taxon>
        <taxon>Pseudomonadati</taxon>
        <taxon>Pseudomonadota</taxon>
        <taxon>Alphaproteobacteria</taxon>
        <taxon>Rhodobacterales</taxon>
        <taxon>Roseobacteraceae</taxon>
        <taxon>Jannaschia</taxon>
    </lineage>
</organism>
<keyword evidence="6" id="KW-1185">Reference proteome</keyword>
<dbReference type="PRINTS" id="PR00040">
    <property type="entry name" value="HTHMERR"/>
</dbReference>
<dbReference type="Pfam" id="PF09278">
    <property type="entry name" value="MerR-DNA-bind"/>
    <property type="match status" value="1"/>
</dbReference>
<evidence type="ECO:0000313" key="6">
    <source>
        <dbReference type="Proteomes" id="UP000048908"/>
    </source>
</evidence>
<accession>A0A0M6XTI3</accession>
<keyword evidence="3" id="KW-0804">Transcription</keyword>
<protein>
    <submittedName>
        <fullName evidence="5">Mercuric resistance operon regulatory protein</fullName>
    </submittedName>
</protein>
<keyword evidence="2" id="KW-0238">DNA-binding</keyword>
<name>A0A0M6XTI3_9RHOB</name>
<dbReference type="GO" id="GO:0003677">
    <property type="term" value="F:DNA binding"/>
    <property type="evidence" value="ECO:0007669"/>
    <property type="project" value="UniProtKB-KW"/>
</dbReference>
<dbReference type="RefSeq" id="WP_055683855.1">
    <property type="nucleotide sequence ID" value="NZ_CXPG01000022.1"/>
</dbReference>
<evidence type="ECO:0000256" key="2">
    <source>
        <dbReference type="ARBA" id="ARBA00023125"/>
    </source>
</evidence>
<dbReference type="SUPFAM" id="SSF46955">
    <property type="entry name" value="Putative DNA-binding domain"/>
    <property type="match status" value="1"/>
</dbReference>
<keyword evidence="1" id="KW-0805">Transcription regulation</keyword>
<dbReference type="InterPro" id="IPR009061">
    <property type="entry name" value="DNA-bd_dom_put_sf"/>
</dbReference>
<dbReference type="AlphaFoldDB" id="A0A0M6XTI3"/>
<evidence type="ECO:0000256" key="3">
    <source>
        <dbReference type="ARBA" id="ARBA00023163"/>
    </source>
</evidence>